<dbReference type="InterPro" id="IPR013762">
    <property type="entry name" value="Integrase-like_cat_sf"/>
</dbReference>
<dbReference type="InterPro" id="IPR011010">
    <property type="entry name" value="DNA_brk_join_enz"/>
</dbReference>
<protein>
    <submittedName>
        <fullName evidence="6">Site-specific integrase</fullName>
    </submittedName>
</protein>
<evidence type="ECO:0000313" key="6">
    <source>
        <dbReference type="EMBL" id="TFW15433.1"/>
    </source>
</evidence>
<dbReference type="EMBL" id="SPVF01000233">
    <property type="protein sequence ID" value="TFW15433.1"/>
    <property type="molecule type" value="Genomic_DNA"/>
</dbReference>
<dbReference type="InterPro" id="IPR002104">
    <property type="entry name" value="Integrase_catalytic"/>
</dbReference>
<keyword evidence="1" id="KW-0229">DNA integration</keyword>
<keyword evidence="7" id="KW-1185">Reference proteome</keyword>
<organism evidence="6 7">
    <name type="scientific">Zemynaea arenosa</name>
    <dbReference type="NCBI Taxonomy" id="2561931"/>
    <lineage>
        <taxon>Bacteria</taxon>
        <taxon>Pseudomonadati</taxon>
        <taxon>Pseudomonadota</taxon>
        <taxon>Betaproteobacteria</taxon>
        <taxon>Burkholderiales</taxon>
        <taxon>Oxalobacteraceae</taxon>
        <taxon>Telluria group</taxon>
        <taxon>Zemynaea</taxon>
    </lineage>
</organism>
<name>A0A4Y9S2N3_9BURK</name>
<evidence type="ECO:0000313" key="7">
    <source>
        <dbReference type="Proteomes" id="UP000298438"/>
    </source>
</evidence>
<evidence type="ECO:0000256" key="1">
    <source>
        <dbReference type="ARBA" id="ARBA00022908"/>
    </source>
</evidence>
<dbReference type="OrthoDB" id="662444at2"/>
<dbReference type="Proteomes" id="UP000298438">
    <property type="component" value="Unassembled WGS sequence"/>
</dbReference>
<gene>
    <name evidence="6" type="ORF">E4L96_18235</name>
</gene>
<dbReference type="RefSeq" id="WP_135208639.1">
    <property type="nucleotide sequence ID" value="NZ_SPVF01000233.1"/>
</dbReference>
<dbReference type="PANTHER" id="PTHR30349">
    <property type="entry name" value="PHAGE INTEGRASE-RELATED"/>
    <property type="match status" value="1"/>
</dbReference>
<evidence type="ECO:0000256" key="4">
    <source>
        <dbReference type="SAM" id="MobiDB-lite"/>
    </source>
</evidence>
<dbReference type="GO" id="GO:0003677">
    <property type="term" value="F:DNA binding"/>
    <property type="evidence" value="ECO:0007669"/>
    <property type="project" value="UniProtKB-KW"/>
</dbReference>
<sequence>MSDPIKVGRRWKHRIMVNGKRVAGTFDTKAEAIKWEAEERVRLSRKDGILAPPGATCRDAFRKYELEVSKTKKGYRWEAMRLAAMAASPLGKVLIEEVNPSHIAEWRNDRLKKVQGSTVVREMNLLSHVFTIARKEWRWIKESPTRDVRRPKENKPRDRRPSEDEIKTMCTVLGWPPDSKRPPVTAGQRVAIAFLFAIETGMRCGELCHLRPNDVEGSVAHVGDSKNDDARDVPLSQRAQELWSYLPQGFQLKEKDVDNWWRRYRAKTPIKGLRFHDSRHEAITRLANKLNVLDLARVIGHRDINQLMTYYNATPHEIAARLG</sequence>
<dbReference type="Gene3D" id="1.10.443.10">
    <property type="entry name" value="Intergrase catalytic core"/>
    <property type="match status" value="1"/>
</dbReference>
<keyword evidence="3" id="KW-0233">DNA recombination</keyword>
<comment type="caution">
    <text evidence="6">The sequence shown here is derived from an EMBL/GenBank/DDBJ whole genome shotgun (WGS) entry which is preliminary data.</text>
</comment>
<dbReference type="SUPFAM" id="SSF56349">
    <property type="entry name" value="DNA breaking-rejoining enzymes"/>
    <property type="match status" value="1"/>
</dbReference>
<dbReference type="PROSITE" id="PS51898">
    <property type="entry name" value="TYR_RECOMBINASE"/>
    <property type="match status" value="1"/>
</dbReference>
<reference evidence="6 7" key="1">
    <citation type="submission" date="2019-03" db="EMBL/GenBank/DDBJ databases">
        <title>Draft Genome Sequence of Massilia arenosa sp. nov., a Novel Massilia Species Isolated from a Sandy-loam Maize Soil.</title>
        <authorList>
            <person name="Raths R."/>
            <person name="Peta V."/>
            <person name="Bucking H."/>
        </authorList>
    </citation>
    <scope>NUCLEOTIDE SEQUENCE [LARGE SCALE GENOMIC DNA]</scope>
    <source>
        <strain evidence="6 7">MC02</strain>
    </source>
</reference>
<dbReference type="PANTHER" id="PTHR30349:SF94">
    <property type="entry name" value="INTEGRASE_RECOMBINASE HI_1414-RELATED"/>
    <property type="match status" value="1"/>
</dbReference>
<evidence type="ECO:0000259" key="5">
    <source>
        <dbReference type="PROSITE" id="PS51898"/>
    </source>
</evidence>
<feature type="domain" description="Tyr recombinase" evidence="5">
    <location>
        <begin position="156"/>
        <end position="323"/>
    </location>
</feature>
<dbReference type="Gene3D" id="1.10.150.130">
    <property type="match status" value="1"/>
</dbReference>
<accession>A0A4Y9S2N3</accession>
<dbReference type="GO" id="GO:0006310">
    <property type="term" value="P:DNA recombination"/>
    <property type="evidence" value="ECO:0007669"/>
    <property type="project" value="UniProtKB-KW"/>
</dbReference>
<keyword evidence="2" id="KW-0238">DNA-binding</keyword>
<proteinExistence type="predicted"/>
<feature type="region of interest" description="Disordered" evidence="4">
    <location>
        <begin position="146"/>
        <end position="165"/>
    </location>
</feature>
<dbReference type="AlphaFoldDB" id="A0A4Y9S2N3"/>
<dbReference type="Pfam" id="PF00589">
    <property type="entry name" value="Phage_integrase"/>
    <property type="match status" value="1"/>
</dbReference>
<evidence type="ECO:0000256" key="2">
    <source>
        <dbReference type="ARBA" id="ARBA00023125"/>
    </source>
</evidence>
<dbReference type="GO" id="GO:0015074">
    <property type="term" value="P:DNA integration"/>
    <property type="evidence" value="ECO:0007669"/>
    <property type="project" value="UniProtKB-KW"/>
</dbReference>
<dbReference type="InterPro" id="IPR050090">
    <property type="entry name" value="Tyrosine_recombinase_XerCD"/>
</dbReference>
<dbReference type="CDD" id="cd00796">
    <property type="entry name" value="INT_Rci_Hp1_C"/>
    <property type="match status" value="1"/>
</dbReference>
<dbReference type="InterPro" id="IPR010998">
    <property type="entry name" value="Integrase_recombinase_N"/>
</dbReference>
<evidence type="ECO:0000256" key="3">
    <source>
        <dbReference type="ARBA" id="ARBA00023172"/>
    </source>
</evidence>